<dbReference type="Proteomes" id="UP000006727">
    <property type="component" value="Chromosome 6"/>
</dbReference>
<organism evidence="1 2">
    <name type="scientific">Physcomitrium patens</name>
    <name type="common">Spreading-leaved earth moss</name>
    <name type="synonym">Physcomitrella patens</name>
    <dbReference type="NCBI Taxonomy" id="3218"/>
    <lineage>
        <taxon>Eukaryota</taxon>
        <taxon>Viridiplantae</taxon>
        <taxon>Streptophyta</taxon>
        <taxon>Embryophyta</taxon>
        <taxon>Bryophyta</taxon>
        <taxon>Bryophytina</taxon>
        <taxon>Bryopsida</taxon>
        <taxon>Funariidae</taxon>
        <taxon>Funariales</taxon>
        <taxon>Funariaceae</taxon>
        <taxon>Physcomitrium</taxon>
    </lineage>
</organism>
<dbReference type="Gramene" id="Pp3c6_22190V3.3">
    <property type="protein sequence ID" value="PAC:32975901.CDS.1"/>
    <property type="gene ID" value="Pp3c6_22190"/>
</dbReference>
<reference evidence="1 2" key="2">
    <citation type="journal article" date="2018" name="Plant J.">
        <title>The Physcomitrella patens chromosome-scale assembly reveals moss genome structure and evolution.</title>
        <authorList>
            <person name="Lang D."/>
            <person name="Ullrich K.K."/>
            <person name="Murat F."/>
            <person name="Fuchs J."/>
            <person name="Jenkins J."/>
            <person name="Haas F.B."/>
            <person name="Piednoel M."/>
            <person name="Gundlach H."/>
            <person name="Van Bel M."/>
            <person name="Meyberg R."/>
            <person name="Vives C."/>
            <person name="Morata J."/>
            <person name="Symeonidi A."/>
            <person name="Hiss M."/>
            <person name="Muchero W."/>
            <person name="Kamisugi Y."/>
            <person name="Saleh O."/>
            <person name="Blanc G."/>
            <person name="Decker E.L."/>
            <person name="van Gessel N."/>
            <person name="Grimwood J."/>
            <person name="Hayes R.D."/>
            <person name="Graham S.W."/>
            <person name="Gunter L.E."/>
            <person name="McDaniel S.F."/>
            <person name="Hoernstein S.N.W."/>
            <person name="Larsson A."/>
            <person name="Li F.W."/>
            <person name="Perroud P.F."/>
            <person name="Phillips J."/>
            <person name="Ranjan P."/>
            <person name="Rokshar D.S."/>
            <person name="Rothfels C.J."/>
            <person name="Schneider L."/>
            <person name="Shu S."/>
            <person name="Stevenson D.W."/>
            <person name="Thummler F."/>
            <person name="Tillich M."/>
            <person name="Villarreal Aguilar J.C."/>
            <person name="Widiez T."/>
            <person name="Wong G.K."/>
            <person name="Wymore A."/>
            <person name="Zhang Y."/>
            <person name="Zimmer A.D."/>
            <person name="Quatrano R.S."/>
            <person name="Mayer K.F.X."/>
            <person name="Goodstein D."/>
            <person name="Casacuberta J.M."/>
            <person name="Vandepoele K."/>
            <person name="Reski R."/>
            <person name="Cuming A.C."/>
            <person name="Tuskan G.A."/>
            <person name="Maumus F."/>
            <person name="Salse J."/>
            <person name="Schmutz J."/>
            <person name="Rensing S.A."/>
        </authorList>
    </citation>
    <scope>NUCLEOTIDE SEQUENCE [LARGE SCALE GENOMIC DNA]</scope>
    <source>
        <strain evidence="1 2">cv. Gransden 2004</strain>
    </source>
</reference>
<dbReference type="EnsemblPlants" id="Pp3c6_22190V3.3">
    <property type="protein sequence ID" value="PAC:32975901.CDS.1"/>
    <property type="gene ID" value="Pp3c6_22190"/>
</dbReference>
<evidence type="ECO:0000313" key="2">
    <source>
        <dbReference type="Proteomes" id="UP000006727"/>
    </source>
</evidence>
<keyword evidence="2" id="KW-1185">Reference proteome</keyword>
<proteinExistence type="predicted"/>
<accession>A0A7I3ZVL5</accession>
<dbReference type="AlphaFoldDB" id="A0A7I3ZVL5"/>
<reference evidence="1 2" key="1">
    <citation type="journal article" date="2008" name="Science">
        <title>The Physcomitrella genome reveals evolutionary insights into the conquest of land by plants.</title>
        <authorList>
            <person name="Rensing S."/>
            <person name="Lang D."/>
            <person name="Zimmer A."/>
            <person name="Terry A."/>
            <person name="Salamov A."/>
            <person name="Shapiro H."/>
            <person name="Nishiyama T."/>
            <person name="Perroud P.-F."/>
            <person name="Lindquist E."/>
            <person name="Kamisugi Y."/>
            <person name="Tanahashi T."/>
            <person name="Sakakibara K."/>
            <person name="Fujita T."/>
            <person name="Oishi K."/>
            <person name="Shin-I T."/>
            <person name="Kuroki Y."/>
            <person name="Toyoda A."/>
            <person name="Suzuki Y."/>
            <person name="Hashimoto A."/>
            <person name="Yamaguchi K."/>
            <person name="Sugano A."/>
            <person name="Kohara Y."/>
            <person name="Fujiyama A."/>
            <person name="Anterola A."/>
            <person name="Aoki S."/>
            <person name="Ashton N."/>
            <person name="Barbazuk W.B."/>
            <person name="Barker E."/>
            <person name="Bennetzen J."/>
            <person name="Bezanilla M."/>
            <person name="Blankenship R."/>
            <person name="Cho S.H."/>
            <person name="Dutcher S."/>
            <person name="Estelle M."/>
            <person name="Fawcett J.A."/>
            <person name="Gundlach H."/>
            <person name="Hanada K."/>
            <person name="Heyl A."/>
            <person name="Hicks K.A."/>
            <person name="Hugh J."/>
            <person name="Lohr M."/>
            <person name="Mayer K."/>
            <person name="Melkozernov A."/>
            <person name="Murata T."/>
            <person name="Nelson D."/>
            <person name="Pils B."/>
            <person name="Prigge M."/>
            <person name="Reiss B."/>
            <person name="Renner T."/>
            <person name="Rombauts S."/>
            <person name="Rushton P."/>
            <person name="Sanderfoot A."/>
            <person name="Schween G."/>
            <person name="Shiu S.-H."/>
            <person name="Stueber K."/>
            <person name="Theodoulou F.L."/>
            <person name="Tu H."/>
            <person name="Van de Peer Y."/>
            <person name="Verrier P.J."/>
            <person name="Waters E."/>
            <person name="Wood A."/>
            <person name="Yang L."/>
            <person name="Cove D."/>
            <person name="Cuming A."/>
            <person name="Hasebe M."/>
            <person name="Lucas S."/>
            <person name="Mishler D.B."/>
            <person name="Reski R."/>
            <person name="Grigoriev I."/>
            <person name="Quatrano R.S."/>
            <person name="Boore J.L."/>
        </authorList>
    </citation>
    <scope>NUCLEOTIDE SEQUENCE [LARGE SCALE GENOMIC DNA]</scope>
    <source>
        <strain evidence="1 2">cv. Gransden 2004</strain>
    </source>
</reference>
<gene>
    <name evidence="1" type="primary">LOC112283389</name>
</gene>
<name>A0A7I3ZVL5_PHYPA</name>
<reference evidence="1" key="3">
    <citation type="submission" date="2020-12" db="UniProtKB">
        <authorList>
            <consortium name="EnsemblPlants"/>
        </authorList>
    </citation>
    <scope>IDENTIFICATION</scope>
</reference>
<protein>
    <submittedName>
        <fullName evidence="1">Uncharacterized protein</fullName>
    </submittedName>
</protein>
<evidence type="ECO:0000313" key="1">
    <source>
        <dbReference type="EnsemblPlants" id="PAC:32975901.CDS.1"/>
    </source>
</evidence>
<sequence>MMSLCTSCTRLYSSLSGSPIVCINSILARFHIAPSRVEDVLYRVSSDRAMDPSVHFPSTAGLLHVNPSFLRVGVNVVDSSRLLR</sequence>
<dbReference type="EMBL" id="ABEU02000006">
    <property type="status" value="NOT_ANNOTATED_CDS"/>
    <property type="molecule type" value="Genomic_DNA"/>
</dbReference>